<feature type="compositionally biased region" description="Polar residues" evidence="2">
    <location>
        <begin position="11"/>
        <end position="20"/>
    </location>
</feature>
<feature type="compositionally biased region" description="Low complexity" evidence="2">
    <location>
        <begin position="258"/>
        <end position="277"/>
    </location>
</feature>
<feature type="transmembrane region" description="Helical" evidence="3">
    <location>
        <begin position="79"/>
        <end position="98"/>
    </location>
</feature>
<evidence type="ECO:0000256" key="2">
    <source>
        <dbReference type="SAM" id="MobiDB-lite"/>
    </source>
</evidence>
<evidence type="ECO:0000313" key="5">
    <source>
        <dbReference type="RefSeq" id="XP_026190533.1"/>
    </source>
</evidence>
<feature type="compositionally biased region" description="Low complexity" evidence="2">
    <location>
        <begin position="438"/>
        <end position="449"/>
    </location>
</feature>
<protein>
    <submittedName>
        <fullName evidence="5">Chromatin modification-related protein eaf-1-like</fullName>
    </submittedName>
</protein>
<feature type="region of interest" description="Disordered" evidence="2">
    <location>
        <begin position="438"/>
        <end position="459"/>
    </location>
</feature>
<dbReference type="OrthoDB" id="354946at2759"/>
<evidence type="ECO:0000256" key="1">
    <source>
        <dbReference type="SAM" id="Coils"/>
    </source>
</evidence>
<dbReference type="AlphaFoldDB" id="A0A6P6RRU5"/>
<dbReference type="Proteomes" id="UP000515125">
    <property type="component" value="Unplaced"/>
</dbReference>
<feature type="transmembrane region" description="Helical" evidence="3">
    <location>
        <begin position="21"/>
        <end position="40"/>
    </location>
</feature>
<sequence length="484" mass="52893">MRAFLAPKGDTGSSAQNTRSTTGVLGCASSALGVFHYGSFSERGTAVLPVLLCLSVAAFVCVAAPGAQTRWPRRLSATVAPATTAAAAAAAAVAAAAAKDSAATQQQQQQQLQQQQQQLQQQQSHHLHEAYAAAAERSMWLVSDTVYIHPEQETQRLLEMWQQFAAALREAQAHQQREAKHRQEHMQQQQQQHKQQHEAELHRSELPQHQQQPNEEHQEQQQEDEVEQQQQQEEQQQEEQQQEEQQQEEQQQEEQQQEELQQGEQQQQEQQQQEQHQLRSSAATLSCAAAAGAAAGAAGAAAAAAAAAAAGGGSAASRLAALEEKKRAALWPPRLPRAWRGPRGPRGRPAVLLTSLPNLRVNFLRQLLLQHFAKWRAPPTALFLSVCPSSGRCGGWGAVLLASLDALRQFLRIPLFTWTVEDAAATLSALRQKPTAAEATAASSTAHAAVLPDARSERGKGERSVQLHLLLWPEGQLRLDARSL</sequence>
<feature type="region of interest" description="Disordered" evidence="2">
    <location>
        <begin position="172"/>
        <end position="277"/>
    </location>
</feature>
<evidence type="ECO:0000313" key="4">
    <source>
        <dbReference type="Proteomes" id="UP000515125"/>
    </source>
</evidence>
<feature type="coiled-coil region" evidence="1">
    <location>
        <begin position="95"/>
        <end position="125"/>
    </location>
</feature>
<gene>
    <name evidence="5" type="primary">LOC113146674</name>
</gene>
<dbReference type="RefSeq" id="XP_026190533.1">
    <property type="nucleotide sequence ID" value="XM_026334748.1"/>
</dbReference>
<feature type="compositionally biased region" description="Acidic residues" evidence="2">
    <location>
        <begin position="235"/>
        <end position="257"/>
    </location>
</feature>
<keyword evidence="3" id="KW-0472">Membrane</keyword>
<keyword evidence="3" id="KW-0812">Transmembrane</keyword>
<feature type="region of interest" description="Disordered" evidence="2">
    <location>
        <begin position="1"/>
        <end position="20"/>
    </location>
</feature>
<keyword evidence="3" id="KW-1133">Transmembrane helix</keyword>
<proteinExistence type="predicted"/>
<keyword evidence="1" id="KW-0175">Coiled coil</keyword>
<feature type="compositionally biased region" description="Basic and acidic residues" evidence="2">
    <location>
        <begin position="195"/>
        <end position="206"/>
    </location>
</feature>
<dbReference type="GeneID" id="113146674"/>
<feature type="transmembrane region" description="Helical" evidence="3">
    <location>
        <begin position="46"/>
        <end position="67"/>
    </location>
</feature>
<evidence type="ECO:0000256" key="3">
    <source>
        <dbReference type="SAM" id="Phobius"/>
    </source>
</evidence>
<organism evidence="4 5">
    <name type="scientific">Cyclospora cayetanensis</name>
    <dbReference type="NCBI Taxonomy" id="88456"/>
    <lineage>
        <taxon>Eukaryota</taxon>
        <taxon>Sar</taxon>
        <taxon>Alveolata</taxon>
        <taxon>Apicomplexa</taxon>
        <taxon>Conoidasida</taxon>
        <taxon>Coccidia</taxon>
        <taxon>Eucoccidiorida</taxon>
        <taxon>Eimeriorina</taxon>
        <taxon>Eimeriidae</taxon>
        <taxon>Cyclospora</taxon>
    </lineage>
</organism>
<keyword evidence="4" id="KW-1185">Reference proteome</keyword>
<name>A0A6P6RRU5_9EIME</name>
<accession>A0A6P6RRU5</accession>
<reference evidence="5" key="1">
    <citation type="submission" date="2025-08" db="UniProtKB">
        <authorList>
            <consortium name="RefSeq"/>
        </authorList>
    </citation>
    <scope>IDENTIFICATION</scope>
</reference>